<evidence type="ECO:0000313" key="8">
    <source>
        <dbReference type="Proteomes" id="UP000214688"/>
    </source>
</evidence>
<evidence type="ECO:0000256" key="3">
    <source>
        <dbReference type="ARBA" id="ARBA00022450"/>
    </source>
</evidence>
<dbReference type="PROSITE" id="PS00455">
    <property type="entry name" value="AMP_BINDING"/>
    <property type="match status" value="1"/>
</dbReference>
<dbReference type="Gene3D" id="3.40.50.980">
    <property type="match status" value="2"/>
</dbReference>
<dbReference type="GO" id="GO:0005829">
    <property type="term" value="C:cytosol"/>
    <property type="evidence" value="ECO:0007669"/>
    <property type="project" value="TreeGrafter"/>
</dbReference>
<organism evidence="7 8">
    <name type="scientific">Tumebacillus algifaecis</name>
    <dbReference type="NCBI Taxonomy" id="1214604"/>
    <lineage>
        <taxon>Bacteria</taxon>
        <taxon>Bacillati</taxon>
        <taxon>Bacillota</taxon>
        <taxon>Bacilli</taxon>
        <taxon>Bacillales</taxon>
        <taxon>Alicyclobacillaceae</taxon>
        <taxon>Tumebacillus</taxon>
    </lineage>
</organism>
<dbReference type="InterPro" id="IPR006162">
    <property type="entry name" value="Ppantetheine_attach_site"/>
</dbReference>
<dbReference type="GO" id="GO:0043041">
    <property type="term" value="P:amino acid activation for nonribosomal peptide biosynthetic process"/>
    <property type="evidence" value="ECO:0007669"/>
    <property type="project" value="TreeGrafter"/>
</dbReference>
<gene>
    <name evidence="7" type="ORF">CIG75_06665</name>
</gene>
<dbReference type="FunFam" id="3.30.559.10:FF:000012">
    <property type="entry name" value="Non-ribosomal peptide synthetase"/>
    <property type="match status" value="1"/>
</dbReference>
<evidence type="ECO:0000256" key="2">
    <source>
        <dbReference type="ARBA" id="ARBA00006432"/>
    </source>
</evidence>
<dbReference type="CDD" id="cd19531">
    <property type="entry name" value="LCL_NRPS-like"/>
    <property type="match status" value="1"/>
</dbReference>
<dbReference type="GO" id="GO:0009239">
    <property type="term" value="P:enterobactin biosynthetic process"/>
    <property type="evidence" value="ECO:0007669"/>
    <property type="project" value="TreeGrafter"/>
</dbReference>
<dbReference type="SUPFAM" id="SSF56801">
    <property type="entry name" value="Acetyl-CoA synthetase-like"/>
    <property type="match status" value="1"/>
</dbReference>
<dbReference type="InterPro" id="IPR023213">
    <property type="entry name" value="CAT-like_dom_sf"/>
</dbReference>
<dbReference type="GO" id="GO:0047527">
    <property type="term" value="F:2,3-dihydroxybenzoate-serine ligase activity"/>
    <property type="evidence" value="ECO:0007669"/>
    <property type="project" value="TreeGrafter"/>
</dbReference>
<dbReference type="FunFam" id="3.30.300.30:FF:000010">
    <property type="entry name" value="Enterobactin synthetase component F"/>
    <property type="match status" value="1"/>
</dbReference>
<comment type="similarity">
    <text evidence="2">Belongs to the ATP-dependent AMP-binding enzyme family.</text>
</comment>
<accession>A0A223CZJ8</accession>
<reference evidence="7 8" key="1">
    <citation type="journal article" date="2015" name="Int. J. Syst. Evol. Microbiol.">
        <title>Tumebacillus algifaecis sp. nov., isolated from decomposing algal scum.</title>
        <authorList>
            <person name="Wu Y.F."/>
            <person name="Zhang B."/>
            <person name="Xing P."/>
            <person name="Wu Q.L."/>
            <person name="Liu S.J."/>
        </authorList>
    </citation>
    <scope>NUCLEOTIDE SEQUENCE [LARGE SCALE GENOMIC DNA]</scope>
    <source>
        <strain evidence="7 8">THMBR28</strain>
    </source>
</reference>
<dbReference type="Gene3D" id="3.30.559.10">
    <property type="entry name" value="Chloramphenicol acetyltransferase-like domain"/>
    <property type="match status" value="1"/>
</dbReference>
<dbReference type="Gene3D" id="2.30.38.10">
    <property type="entry name" value="Luciferase, Domain 3"/>
    <property type="match status" value="1"/>
</dbReference>
<dbReference type="GO" id="GO:0008610">
    <property type="term" value="P:lipid biosynthetic process"/>
    <property type="evidence" value="ECO:0007669"/>
    <property type="project" value="UniProtKB-ARBA"/>
</dbReference>
<dbReference type="InterPro" id="IPR036736">
    <property type="entry name" value="ACP-like_sf"/>
</dbReference>
<evidence type="ECO:0000313" key="7">
    <source>
        <dbReference type="EMBL" id="ASS74685.1"/>
    </source>
</evidence>
<evidence type="ECO:0000256" key="4">
    <source>
        <dbReference type="ARBA" id="ARBA00022553"/>
    </source>
</evidence>
<dbReference type="EMBL" id="CP022657">
    <property type="protein sequence ID" value="ASS74685.1"/>
    <property type="molecule type" value="Genomic_DNA"/>
</dbReference>
<dbReference type="CDD" id="cd05930">
    <property type="entry name" value="A_NRPS"/>
    <property type="match status" value="1"/>
</dbReference>
<dbReference type="InterPro" id="IPR001242">
    <property type="entry name" value="Condensation_dom"/>
</dbReference>
<evidence type="ECO:0000256" key="5">
    <source>
        <dbReference type="ARBA" id="ARBA00023194"/>
    </source>
</evidence>
<proteinExistence type="inferred from homology"/>
<keyword evidence="8" id="KW-1185">Reference proteome</keyword>
<dbReference type="InterPro" id="IPR009081">
    <property type="entry name" value="PP-bd_ACP"/>
</dbReference>
<comment type="cofactor">
    <cofactor evidence="1">
        <name>pantetheine 4'-phosphate</name>
        <dbReference type="ChEBI" id="CHEBI:47942"/>
    </cofactor>
</comment>
<dbReference type="AlphaFoldDB" id="A0A223CZJ8"/>
<dbReference type="InterPro" id="IPR025110">
    <property type="entry name" value="AMP-bd_C"/>
</dbReference>
<dbReference type="InterPro" id="IPR020806">
    <property type="entry name" value="PKS_PP-bd"/>
</dbReference>
<dbReference type="Gene3D" id="3.30.300.30">
    <property type="match status" value="1"/>
</dbReference>
<sequence length="1143" mass="127506">MSKNQVRLKRSPVCASGWRTCRTMKSERCSKRRKRVGGKQSMGYSSEADELLALLLEEEGFDLEAVESIKPRDPSLEPQLSFAQQRLWFMYQLDPNDPSYNISAAVQFRGVLNIPVLEKCFVEIIERHEALRTRFLTVDGKPLQVIDPTVDFALQLVDLTELSAEEQAAEVDRLLTVESVKPFKLDQEALIRALLMRTSPTEHTLCLTIHHIVSDGWSMGVFTGEVAALYASFLDEKESPLLPLQVQYADFAAWQRDVMQGETYEKLRSYWVNQLSGEIPVLQLPADRPHPAEKTMRGQMHMFRIDKELVKRITGLGQQEEASLYMTLLAAYKALLHRYSGQEDLILGTPIANRSRPELEGLIGFLANTLVLRTDLSGRPTFRELLRRVRQMALDGYEHQDMPFVKLVEEVQPNRDVNVSPLIQAMFVLQNAPKPSVTFNELTVSMMGIESKTAKFDLSLFLTEDEQGLEGVFEFNTDLFDAATIERMGLHYANLLAAVAAEPDCRIDELVFLSADERQQVLTESFHAREYDRNATLHSLFEQQVAQNPDATAVVYLDRSLTYRELNEQANRLAHHLLTLGAGPDVPIGILFDRSLEIVIAILAVLKTGGAYLPLDPTYPQDRLLFMLEDAQAPVLLTQVGLKEALPSGNIQVLALDEETLAWSDAPADNLNTATGAAGLAYIIYTSGTTGKPKGVLVPHRGVVNLMTDVQSRKPLGPTDRSSVWTSFGFDVSVYELFSAILFGAAVYPVPEAVRYDSHKLFGWMRDQGITSSYVPPFMFKDLATWLTEEAGSLHMHRMLAGVEPISEKLLATIMQNVPGLQIFNGYGPTETTISPTLYQVDANATERQTPIGKAVANTVLYLLDQRLQPVPNGIAGELYIGGDMVVRGYLNRPEETAARFIADPFCATGEGRLYKTGDVVRRLPDGNLLFLGRIDQQVKIRGFRIELGEIEAQLIAHAQVREAVVTVQEAAQCDKRLVAYIVPAASAEKLEAELRAQIGEYLPSHMVPSAFVFLDALPLTTNGKIDRKALPQPDFSAVRKEREYIAPSTPTEQKLAQLWSQLLQIEEIGVTDSFFELGGHSLMAMQMVAQVQGDFGINIEVRSLFDDPTLGGLSRAIDAAEKLEAKPEIVALTREARKRRNR</sequence>
<dbReference type="NCBIfam" id="TIGR01733">
    <property type="entry name" value="AA-adenyl-dom"/>
    <property type="match status" value="1"/>
</dbReference>
<keyword evidence="3" id="KW-0596">Phosphopantetheine</keyword>
<dbReference type="Proteomes" id="UP000214688">
    <property type="component" value="Chromosome"/>
</dbReference>
<dbReference type="OrthoDB" id="2378884at2"/>
<dbReference type="PANTHER" id="PTHR45527:SF1">
    <property type="entry name" value="FATTY ACID SYNTHASE"/>
    <property type="match status" value="1"/>
</dbReference>
<protein>
    <recommendedName>
        <fullName evidence="6">Carrier domain-containing protein</fullName>
    </recommendedName>
</protein>
<dbReference type="Pfam" id="PF00501">
    <property type="entry name" value="AMP-binding"/>
    <property type="match status" value="1"/>
</dbReference>
<dbReference type="FunFam" id="1.10.1200.10:FF:000005">
    <property type="entry name" value="Nonribosomal peptide synthetase 1"/>
    <property type="match status" value="1"/>
</dbReference>
<dbReference type="InterPro" id="IPR020845">
    <property type="entry name" value="AMP-binding_CS"/>
</dbReference>
<dbReference type="SUPFAM" id="SSF47336">
    <property type="entry name" value="ACP-like"/>
    <property type="match status" value="1"/>
</dbReference>
<dbReference type="GO" id="GO:0031177">
    <property type="term" value="F:phosphopantetheine binding"/>
    <property type="evidence" value="ECO:0007669"/>
    <property type="project" value="InterPro"/>
</dbReference>
<keyword evidence="5" id="KW-0045">Antibiotic biosynthesis</keyword>
<dbReference type="PANTHER" id="PTHR45527">
    <property type="entry name" value="NONRIBOSOMAL PEPTIDE SYNTHETASE"/>
    <property type="match status" value="1"/>
</dbReference>
<dbReference type="SMART" id="SM00823">
    <property type="entry name" value="PKS_PP"/>
    <property type="match status" value="1"/>
</dbReference>
<dbReference type="FunFam" id="3.40.50.12780:FF:000012">
    <property type="entry name" value="Non-ribosomal peptide synthetase"/>
    <property type="match status" value="1"/>
</dbReference>
<evidence type="ECO:0000256" key="1">
    <source>
        <dbReference type="ARBA" id="ARBA00001957"/>
    </source>
</evidence>
<dbReference type="InterPro" id="IPR010071">
    <property type="entry name" value="AA_adenyl_dom"/>
</dbReference>
<dbReference type="Pfam" id="PF00668">
    <property type="entry name" value="Condensation"/>
    <property type="match status" value="1"/>
</dbReference>
<feature type="domain" description="Carrier" evidence="6">
    <location>
        <begin position="1047"/>
        <end position="1122"/>
    </location>
</feature>
<evidence type="ECO:0000259" key="6">
    <source>
        <dbReference type="PROSITE" id="PS50075"/>
    </source>
</evidence>
<dbReference type="InterPro" id="IPR000873">
    <property type="entry name" value="AMP-dep_synth/lig_dom"/>
</dbReference>
<dbReference type="Pfam" id="PF00550">
    <property type="entry name" value="PP-binding"/>
    <property type="match status" value="1"/>
</dbReference>
<keyword evidence="4" id="KW-0597">Phosphoprotein</keyword>
<dbReference type="PROSITE" id="PS50075">
    <property type="entry name" value="CARRIER"/>
    <property type="match status" value="1"/>
</dbReference>
<dbReference type="Pfam" id="PF13193">
    <property type="entry name" value="AMP-binding_C"/>
    <property type="match status" value="1"/>
</dbReference>
<dbReference type="InterPro" id="IPR045851">
    <property type="entry name" value="AMP-bd_C_sf"/>
</dbReference>
<dbReference type="PROSITE" id="PS00012">
    <property type="entry name" value="PHOSPHOPANTETHEINE"/>
    <property type="match status" value="1"/>
</dbReference>
<dbReference type="Gene3D" id="1.10.1200.10">
    <property type="entry name" value="ACP-like"/>
    <property type="match status" value="1"/>
</dbReference>
<name>A0A223CZJ8_9BACL</name>
<dbReference type="GO" id="GO:0009366">
    <property type="term" value="C:enterobactin synthetase complex"/>
    <property type="evidence" value="ECO:0007669"/>
    <property type="project" value="TreeGrafter"/>
</dbReference>
<dbReference type="FunFam" id="3.40.50.980:FF:000001">
    <property type="entry name" value="Non-ribosomal peptide synthetase"/>
    <property type="match status" value="1"/>
</dbReference>
<dbReference type="SUPFAM" id="SSF52777">
    <property type="entry name" value="CoA-dependent acyltransferases"/>
    <property type="match status" value="2"/>
</dbReference>
<dbReference type="KEGG" id="tab:CIG75_06665"/>
<dbReference type="Gene3D" id="3.30.559.30">
    <property type="entry name" value="Nonribosomal peptide synthetase, condensation domain"/>
    <property type="match status" value="1"/>
</dbReference>